<dbReference type="FunFam" id="3.30.565.10:FF:000006">
    <property type="entry name" value="Sensor histidine kinase WalK"/>
    <property type="match status" value="1"/>
</dbReference>
<evidence type="ECO:0000256" key="9">
    <source>
        <dbReference type="ARBA" id="ARBA00023012"/>
    </source>
</evidence>
<keyword evidence="10 12" id="KW-0472">Membrane</keyword>
<dbReference type="Proteomes" id="UP000315647">
    <property type="component" value="Chromosome"/>
</dbReference>
<dbReference type="Gene3D" id="6.10.340.10">
    <property type="match status" value="1"/>
</dbReference>
<dbReference type="Pfam" id="PF02518">
    <property type="entry name" value="HATPase_c"/>
    <property type="match status" value="1"/>
</dbReference>
<dbReference type="Pfam" id="PF00512">
    <property type="entry name" value="HisKA"/>
    <property type="match status" value="1"/>
</dbReference>
<keyword evidence="11" id="KW-0175">Coiled coil</keyword>
<dbReference type="GO" id="GO:0005886">
    <property type="term" value="C:plasma membrane"/>
    <property type="evidence" value="ECO:0007669"/>
    <property type="project" value="TreeGrafter"/>
</dbReference>
<dbReference type="InterPro" id="IPR036097">
    <property type="entry name" value="HisK_dim/P_sf"/>
</dbReference>
<keyword evidence="8 12" id="KW-1133">Transmembrane helix</keyword>
<dbReference type="SUPFAM" id="SSF158472">
    <property type="entry name" value="HAMP domain-like"/>
    <property type="match status" value="1"/>
</dbReference>
<dbReference type="CDD" id="cd00082">
    <property type="entry name" value="HisKA"/>
    <property type="match status" value="1"/>
</dbReference>
<dbReference type="CDD" id="cd06225">
    <property type="entry name" value="HAMP"/>
    <property type="match status" value="1"/>
</dbReference>
<gene>
    <name evidence="15" type="primary">cusS</name>
    <name evidence="15" type="ORF">Enr10x_30210</name>
</gene>
<reference evidence="15 16" key="1">
    <citation type="submission" date="2019-03" db="EMBL/GenBank/DDBJ databases">
        <title>Deep-cultivation of Planctomycetes and their phenomic and genomic characterization uncovers novel biology.</title>
        <authorList>
            <person name="Wiegand S."/>
            <person name="Jogler M."/>
            <person name="Boedeker C."/>
            <person name="Pinto D."/>
            <person name="Vollmers J."/>
            <person name="Rivas-Marin E."/>
            <person name="Kohn T."/>
            <person name="Peeters S.H."/>
            <person name="Heuer A."/>
            <person name="Rast P."/>
            <person name="Oberbeckmann S."/>
            <person name="Bunk B."/>
            <person name="Jeske O."/>
            <person name="Meyerdierks A."/>
            <person name="Storesund J.E."/>
            <person name="Kallscheuer N."/>
            <person name="Luecker S."/>
            <person name="Lage O.M."/>
            <person name="Pohl T."/>
            <person name="Merkel B.J."/>
            <person name="Hornburger P."/>
            <person name="Mueller R.-W."/>
            <person name="Bruemmer F."/>
            <person name="Labrenz M."/>
            <person name="Spormann A.M."/>
            <person name="Op den Camp H."/>
            <person name="Overmann J."/>
            <person name="Amann R."/>
            <person name="Jetten M.S.M."/>
            <person name="Mascher T."/>
            <person name="Medema M.H."/>
            <person name="Devos D.P."/>
            <person name="Kaster A.-K."/>
            <person name="Ovreas L."/>
            <person name="Rohde M."/>
            <person name="Galperin M.Y."/>
            <person name="Jogler C."/>
        </authorList>
    </citation>
    <scope>NUCLEOTIDE SEQUENCE [LARGE SCALE GENOMIC DNA]</scope>
    <source>
        <strain evidence="15 16">Enr10</strain>
    </source>
</reference>
<evidence type="ECO:0000313" key="15">
    <source>
        <dbReference type="EMBL" id="QDT27702.1"/>
    </source>
</evidence>
<feature type="transmembrane region" description="Helical" evidence="12">
    <location>
        <begin position="156"/>
        <end position="179"/>
    </location>
</feature>
<comment type="subcellular location">
    <subcellularLocation>
        <location evidence="2">Membrane</location>
        <topology evidence="2">Multi-pass membrane protein</topology>
    </subcellularLocation>
</comment>
<evidence type="ECO:0000256" key="12">
    <source>
        <dbReference type="SAM" id="Phobius"/>
    </source>
</evidence>
<dbReference type="Gene3D" id="3.30.565.10">
    <property type="entry name" value="Histidine kinase-like ATPase, C-terminal domain"/>
    <property type="match status" value="1"/>
</dbReference>
<evidence type="ECO:0000256" key="8">
    <source>
        <dbReference type="ARBA" id="ARBA00022989"/>
    </source>
</evidence>
<organism evidence="15 16">
    <name type="scientific">Gimesia panareensis</name>
    <dbReference type="NCBI Taxonomy" id="2527978"/>
    <lineage>
        <taxon>Bacteria</taxon>
        <taxon>Pseudomonadati</taxon>
        <taxon>Planctomycetota</taxon>
        <taxon>Planctomycetia</taxon>
        <taxon>Planctomycetales</taxon>
        <taxon>Planctomycetaceae</taxon>
        <taxon>Gimesia</taxon>
    </lineage>
</organism>
<dbReference type="PROSITE" id="PS50109">
    <property type="entry name" value="HIS_KIN"/>
    <property type="match status" value="1"/>
</dbReference>
<dbReference type="InterPro" id="IPR036890">
    <property type="entry name" value="HATPase_C_sf"/>
</dbReference>
<dbReference type="EMBL" id="CP037421">
    <property type="protein sequence ID" value="QDT27702.1"/>
    <property type="molecule type" value="Genomic_DNA"/>
</dbReference>
<evidence type="ECO:0000256" key="6">
    <source>
        <dbReference type="ARBA" id="ARBA00022692"/>
    </source>
</evidence>
<evidence type="ECO:0000256" key="3">
    <source>
        <dbReference type="ARBA" id="ARBA00012438"/>
    </source>
</evidence>
<dbReference type="SMART" id="SM00304">
    <property type="entry name" value="HAMP"/>
    <property type="match status" value="1"/>
</dbReference>
<dbReference type="RefSeq" id="WP_145450349.1">
    <property type="nucleotide sequence ID" value="NZ_CP037421.1"/>
</dbReference>
<keyword evidence="9" id="KW-0902">Two-component regulatory system</keyword>
<dbReference type="GO" id="GO:0000155">
    <property type="term" value="F:phosphorelay sensor kinase activity"/>
    <property type="evidence" value="ECO:0007669"/>
    <property type="project" value="InterPro"/>
</dbReference>
<dbReference type="InterPro" id="IPR003594">
    <property type="entry name" value="HATPase_dom"/>
</dbReference>
<name>A0A517Q7U8_9PLAN</name>
<comment type="catalytic activity">
    <reaction evidence="1">
        <text>ATP + protein L-histidine = ADP + protein N-phospho-L-histidine.</text>
        <dbReference type="EC" id="2.7.13.3"/>
    </reaction>
</comment>
<evidence type="ECO:0000256" key="11">
    <source>
        <dbReference type="SAM" id="Coils"/>
    </source>
</evidence>
<evidence type="ECO:0000256" key="4">
    <source>
        <dbReference type="ARBA" id="ARBA00022553"/>
    </source>
</evidence>
<feature type="coiled-coil region" evidence="11">
    <location>
        <begin position="214"/>
        <end position="241"/>
    </location>
</feature>
<keyword evidence="6 12" id="KW-0812">Transmembrane</keyword>
<protein>
    <recommendedName>
        <fullName evidence="3">histidine kinase</fullName>
        <ecNumber evidence="3">2.7.13.3</ecNumber>
    </recommendedName>
</protein>
<dbReference type="EC" id="2.7.13.3" evidence="3"/>
<evidence type="ECO:0000256" key="5">
    <source>
        <dbReference type="ARBA" id="ARBA00022679"/>
    </source>
</evidence>
<dbReference type="SUPFAM" id="SSF47384">
    <property type="entry name" value="Homodimeric domain of signal transducing histidine kinase"/>
    <property type="match status" value="1"/>
</dbReference>
<dbReference type="PRINTS" id="PR00344">
    <property type="entry name" value="BCTRLSENSOR"/>
</dbReference>
<dbReference type="AlphaFoldDB" id="A0A517Q7U8"/>
<keyword evidence="7 15" id="KW-0418">Kinase</keyword>
<keyword evidence="5 15" id="KW-0808">Transferase</keyword>
<dbReference type="SUPFAM" id="SSF55874">
    <property type="entry name" value="ATPase domain of HSP90 chaperone/DNA topoisomerase II/histidine kinase"/>
    <property type="match status" value="1"/>
</dbReference>
<dbReference type="InterPro" id="IPR003661">
    <property type="entry name" value="HisK_dim/P_dom"/>
</dbReference>
<dbReference type="SMART" id="SM00387">
    <property type="entry name" value="HATPase_c"/>
    <property type="match status" value="1"/>
</dbReference>
<keyword evidence="4" id="KW-0597">Phosphoprotein</keyword>
<feature type="transmembrane region" description="Helical" evidence="12">
    <location>
        <begin position="12"/>
        <end position="34"/>
    </location>
</feature>
<dbReference type="InterPro" id="IPR050428">
    <property type="entry name" value="TCS_sensor_his_kinase"/>
</dbReference>
<keyword evidence="16" id="KW-1185">Reference proteome</keyword>
<dbReference type="InterPro" id="IPR004358">
    <property type="entry name" value="Sig_transdc_His_kin-like_C"/>
</dbReference>
<evidence type="ECO:0000259" key="13">
    <source>
        <dbReference type="PROSITE" id="PS50109"/>
    </source>
</evidence>
<sequence>MKRLSIRWQLTLWYALALAVMLCAFSFLLCLLVWQQVLSRTDSGLREELREIGLEVALTDSATTFASQAAARFSQHDFYEFLVTDANGNMIFSSSSTVYDMVPKAADSPDGQFQTVTLEGLGPYRIASTRMDSAFGKLHVQVMTSLQPLYNDQASLQWVVALLLPIAVLLAIASGQFLAGRALRQVQQVVDETHAIDISNLDRRIPVSNPDDEIGQLTIALNSLIARLERAINEIRRFTADASHEIRTPLATLRLEAESALRSPRTPEEYQQTLAVVLEETTRLGKLSDQLLNLSRHDAGIIPCQQDPVQLDALLLDVIEQIKPLAEAGSLSLSVNINSHCEILGDDISLSQVFFNLLENAIKYTAAGGEVSVELSCQSDEALIEITDTGIGVAAESLPYLFDRFYQADPSRSSSGGGSGLGLSIARAAVLMHAGSIEIQSQPGEGTRVSVRLPVSSQADSSRSNTPDRLTV</sequence>
<dbReference type="PROSITE" id="PS50885">
    <property type="entry name" value="HAMP"/>
    <property type="match status" value="1"/>
</dbReference>
<dbReference type="SMART" id="SM00388">
    <property type="entry name" value="HisKA"/>
    <property type="match status" value="1"/>
</dbReference>
<evidence type="ECO:0000256" key="7">
    <source>
        <dbReference type="ARBA" id="ARBA00022777"/>
    </source>
</evidence>
<evidence type="ECO:0000259" key="14">
    <source>
        <dbReference type="PROSITE" id="PS50885"/>
    </source>
</evidence>
<evidence type="ECO:0000256" key="1">
    <source>
        <dbReference type="ARBA" id="ARBA00000085"/>
    </source>
</evidence>
<evidence type="ECO:0000256" key="10">
    <source>
        <dbReference type="ARBA" id="ARBA00023136"/>
    </source>
</evidence>
<feature type="domain" description="Histidine kinase" evidence="13">
    <location>
        <begin position="241"/>
        <end position="457"/>
    </location>
</feature>
<feature type="domain" description="HAMP" evidence="14">
    <location>
        <begin position="180"/>
        <end position="233"/>
    </location>
</feature>
<dbReference type="PANTHER" id="PTHR45436:SF15">
    <property type="entry name" value="SENSOR HISTIDINE KINASE CUSS"/>
    <property type="match status" value="1"/>
</dbReference>
<dbReference type="FunFam" id="1.10.287.130:FF:000001">
    <property type="entry name" value="Two-component sensor histidine kinase"/>
    <property type="match status" value="1"/>
</dbReference>
<dbReference type="Gene3D" id="1.10.287.130">
    <property type="match status" value="1"/>
</dbReference>
<evidence type="ECO:0000256" key="2">
    <source>
        <dbReference type="ARBA" id="ARBA00004141"/>
    </source>
</evidence>
<dbReference type="Pfam" id="PF00672">
    <property type="entry name" value="HAMP"/>
    <property type="match status" value="1"/>
</dbReference>
<evidence type="ECO:0000313" key="16">
    <source>
        <dbReference type="Proteomes" id="UP000315647"/>
    </source>
</evidence>
<dbReference type="PANTHER" id="PTHR45436">
    <property type="entry name" value="SENSOR HISTIDINE KINASE YKOH"/>
    <property type="match status" value="1"/>
</dbReference>
<dbReference type="InterPro" id="IPR005467">
    <property type="entry name" value="His_kinase_dom"/>
</dbReference>
<proteinExistence type="predicted"/>
<accession>A0A517Q7U8</accession>
<dbReference type="InterPro" id="IPR003660">
    <property type="entry name" value="HAMP_dom"/>
</dbReference>